<feature type="region of interest" description="Disordered" evidence="1">
    <location>
        <begin position="63"/>
        <end position="98"/>
    </location>
</feature>
<name>A0ABR3VHH7_9PEZI</name>
<accession>A0ABR3VHH7</accession>
<organism evidence="2 3">
    <name type="scientific">Phialemonium thermophilum</name>
    <dbReference type="NCBI Taxonomy" id="223376"/>
    <lineage>
        <taxon>Eukaryota</taxon>
        <taxon>Fungi</taxon>
        <taxon>Dikarya</taxon>
        <taxon>Ascomycota</taxon>
        <taxon>Pezizomycotina</taxon>
        <taxon>Sordariomycetes</taxon>
        <taxon>Sordariomycetidae</taxon>
        <taxon>Cephalothecales</taxon>
        <taxon>Cephalothecaceae</taxon>
        <taxon>Phialemonium</taxon>
    </lineage>
</organism>
<sequence length="383" mass="43353">MALLAASPRARRSLPDPYTPGSTLVVDAVFGTEREPHKSQLRLGIRQRREPWTLSCGLVVEILDDDDDDDDDNDDDDNDDDDGKSTPFHDETPPTAAQLGDGRVAFLKLFDRRFVHQLRRDVGLEPWSDQIEQALQEGVRTGRIAAFLRRLHGDAQFREATQDEWDAAESEAFLDAELAGLFANEVATYAALRRCQGQVVPRLLAQITLDMGASRPPNPSPPVEDAPILPTSASTRPPPPPLQTVRGLLLDYLPGFTLTSLTRHVPESAWQRTVDQALRLVHVLGDHDILNRDVRPDNFVVVPPQRGGRDDYRVFMVDFGHCRRRRPDESDADWGKAKWRQNEEGAVGAVMQHFLRRTACFELVYEPSWRYLEWAPEHDEEDE</sequence>
<dbReference type="EMBL" id="JAZHXJ010002109">
    <property type="protein sequence ID" value="KAL1841162.1"/>
    <property type="molecule type" value="Genomic_DNA"/>
</dbReference>
<feature type="compositionally biased region" description="Basic and acidic residues" evidence="1">
    <location>
        <begin position="83"/>
        <end position="92"/>
    </location>
</feature>
<comment type="caution">
    <text evidence="2">The sequence shown here is derived from an EMBL/GenBank/DDBJ whole genome shotgun (WGS) entry which is preliminary data.</text>
</comment>
<dbReference type="Proteomes" id="UP001586593">
    <property type="component" value="Unassembled WGS sequence"/>
</dbReference>
<evidence type="ECO:0000313" key="2">
    <source>
        <dbReference type="EMBL" id="KAL1841162.1"/>
    </source>
</evidence>
<feature type="compositionally biased region" description="Acidic residues" evidence="1">
    <location>
        <begin position="63"/>
        <end position="82"/>
    </location>
</feature>
<dbReference type="Gene3D" id="1.10.510.10">
    <property type="entry name" value="Transferase(Phosphotransferase) domain 1"/>
    <property type="match status" value="1"/>
</dbReference>
<dbReference type="SUPFAM" id="SSF56112">
    <property type="entry name" value="Protein kinase-like (PK-like)"/>
    <property type="match status" value="1"/>
</dbReference>
<evidence type="ECO:0000313" key="3">
    <source>
        <dbReference type="Proteomes" id="UP001586593"/>
    </source>
</evidence>
<dbReference type="InterPro" id="IPR011009">
    <property type="entry name" value="Kinase-like_dom_sf"/>
</dbReference>
<gene>
    <name evidence="2" type="ORF">VTK73DRAFT_3580</name>
</gene>
<dbReference type="InterPro" id="IPR052396">
    <property type="entry name" value="Meiotic_Drive_Suppr_Kinase"/>
</dbReference>
<feature type="region of interest" description="Disordered" evidence="1">
    <location>
        <begin position="211"/>
        <end position="240"/>
    </location>
</feature>
<evidence type="ECO:0008006" key="4">
    <source>
        <dbReference type="Google" id="ProtNLM"/>
    </source>
</evidence>
<dbReference type="PANTHER" id="PTHR37171:SF1">
    <property type="entry name" value="SERINE_THREONINE-PROTEIN KINASE YRZF-RELATED"/>
    <property type="match status" value="1"/>
</dbReference>
<proteinExistence type="predicted"/>
<protein>
    <recommendedName>
        <fullName evidence="4">Protein kinase domain-containing protein</fullName>
    </recommendedName>
</protein>
<evidence type="ECO:0000256" key="1">
    <source>
        <dbReference type="SAM" id="MobiDB-lite"/>
    </source>
</evidence>
<dbReference type="PANTHER" id="PTHR37171">
    <property type="entry name" value="SERINE/THREONINE-PROTEIN KINASE YRZF-RELATED"/>
    <property type="match status" value="1"/>
</dbReference>
<keyword evidence="3" id="KW-1185">Reference proteome</keyword>
<reference evidence="2 3" key="1">
    <citation type="journal article" date="2024" name="Commun. Biol.">
        <title>Comparative genomic analysis of thermophilic fungi reveals convergent evolutionary adaptations and gene losses.</title>
        <authorList>
            <person name="Steindorff A.S."/>
            <person name="Aguilar-Pontes M.V."/>
            <person name="Robinson A.J."/>
            <person name="Andreopoulos B."/>
            <person name="LaButti K."/>
            <person name="Kuo A."/>
            <person name="Mondo S."/>
            <person name="Riley R."/>
            <person name="Otillar R."/>
            <person name="Haridas S."/>
            <person name="Lipzen A."/>
            <person name="Grimwood J."/>
            <person name="Schmutz J."/>
            <person name="Clum A."/>
            <person name="Reid I.D."/>
            <person name="Moisan M.C."/>
            <person name="Butler G."/>
            <person name="Nguyen T.T.M."/>
            <person name="Dewar K."/>
            <person name="Conant G."/>
            <person name="Drula E."/>
            <person name="Henrissat B."/>
            <person name="Hansel C."/>
            <person name="Singer S."/>
            <person name="Hutchinson M.I."/>
            <person name="de Vries R.P."/>
            <person name="Natvig D.O."/>
            <person name="Powell A.J."/>
            <person name="Tsang A."/>
            <person name="Grigoriev I.V."/>
        </authorList>
    </citation>
    <scope>NUCLEOTIDE SEQUENCE [LARGE SCALE GENOMIC DNA]</scope>
    <source>
        <strain evidence="2 3">ATCC 24622</strain>
    </source>
</reference>